<dbReference type="PROSITE" id="PS50151">
    <property type="entry name" value="UVR"/>
    <property type="match status" value="1"/>
</dbReference>
<reference evidence="3 4" key="2">
    <citation type="submission" date="2019-05" db="EMBL/GenBank/DDBJ databases">
        <authorList>
            <person name="Lianzixin W."/>
        </authorList>
    </citation>
    <scope>NUCLEOTIDE SEQUENCE [LARGE SCALE GENOMIC DNA]</scope>
    <source>
        <strain evidence="3 4">EC11</strain>
    </source>
</reference>
<dbReference type="InterPro" id="IPR001943">
    <property type="entry name" value="UVR_dom"/>
</dbReference>
<protein>
    <recommendedName>
        <fullName evidence="2">UVR domain-containing protein</fullName>
    </recommendedName>
</protein>
<keyword evidence="4" id="KW-1185">Reference proteome</keyword>
<keyword evidence="1" id="KW-0175">Coiled coil</keyword>
<name>A0ABX0IRA9_9FLAO</name>
<dbReference type="Proteomes" id="UP000817854">
    <property type="component" value="Unassembled WGS sequence"/>
</dbReference>
<organism evidence="3 4">
    <name type="scientific">Flavobacterium jejuense</name>
    <dbReference type="NCBI Taxonomy" id="1544455"/>
    <lineage>
        <taxon>Bacteria</taxon>
        <taxon>Pseudomonadati</taxon>
        <taxon>Bacteroidota</taxon>
        <taxon>Flavobacteriia</taxon>
        <taxon>Flavobacteriales</taxon>
        <taxon>Flavobacteriaceae</taxon>
        <taxon>Flavobacterium</taxon>
    </lineage>
</organism>
<feature type="domain" description="UVR" evidence="2">
    <location>
        <begin position="322"/>
        <end position="363"/>
    </location>
</feature>
<gene>
    <name evidence="3" type="ORF">FIA58_010500</name>
</gene>
<dbReference type="EMBL" id="VEVQ02000006">
    <property type="protein sequence ID" value="NHN26106.1"/>
    <property type="molecule type" value="Genomic_DNA"/>
</dbReference>
<comment type="caution">
    <text evidence="3">The sequence shown here is derived from an EMBL/GenBank/DDBJ whole genome shotgun (WGS) entry which is preliminary data.</text>
</comment>
<dbReference type="InterPro" id="IPR029030">
    <property type="entry name" value="Caspase-like_dom_sf"/>
</dbReference>
<dbReference type="Pfam" id="PF02151">
    <property type="entry name" value="UVR"/>
    <property type="match status" value="1"/>
</dbReference>
<evidence type="ECO:0000259" key="2">
    <source>
        <dbReference type="PROSITE" id="PS50151"/>
    </source>
</evidence>
<reference evidence="4" key="1">
    <citation type="submission" date="2019-05" db="EMBL/GenBank/DDBJ databases">
        <title>Flavobacterium profundi sp. nov., isolated from a deep-sea seamount.</title>
        <authorList>
            <person name="Zhang D.-C."/>
        </authorList>
    </citation>
    <scope>NUCLEOTIDE SEQUENCE [LARGE SCALE GENOMIC DNA]</scope>
    <source>
        <strain evidence="4">EC11</strain>
    </source>
</reference>
<dbReference type="RefSeq" id="WP_140962436.1">
    <property type="nucleotide sequence ID" value="NZ_VEVQ02000006.1"/>
</dbReference>
<evidence type="ECO:0000256" key="1">
    <source>
        <dbReference type="SAM" id="Coils"/>
    </source>
</evidence>
<feature type="coiled-coil region" evidence="1">
    <location>
        <begin position="343"/>
        <end position="370"/>
    </location>
</feature>
<dbReference type="Gene3D" id="3.40.50.1460">
    <property type="match status" value="1"/>
</dbReference>
<feature type="coiled-coil region" evidence="1">
    <location>
        <begin position="254"/>
        <end position="300"/>
    </location>
</feature>
<dbReference type="Gene3D" id="4.10.860.10">
    <property type="entry name" value="UVR domain"/>
    <property type="match status" value="1"/>
</dbReference>
<sequence length="458" mass="52862">MSNHIFAIGIDNYKSCTKLNNAVRDIENIVDILTDKYDFDKSNVTKLLNEEATLENIINELENYLTSQDESQNLIILFSGHGEFDDLLQMGYLIPQEALPYSKSTYFAYSTLFSYIKALKSHHILLISDSCFSGSIFTPYRKMETSKEKLDKIPSKWAITSGRLEPVSDGEPGKNSPFAEALINILDKNTSSLSISELSNKIVSDVAENVEQIPRGEPLQSYGHKGGEFIFTRRTGTKKNKAKKEKDNSESLELIKLIESNYELEDKIEEAENENKTGTIRRLNKEKESLNNLLNKELVKELEVQRVNVAQKTKIGDSPLPQEYIEKYEETIEVRKLKNEIIKKQRYEEAAKLRDDEKRLEKELSTILNHNQILEKLELNPESLYNDYFISQLIMNIQSNIKFDKRDRIEKIFGRLLFFDLSYKKGKISPFVYEDSRTKIVEILKNELEKTGSNNGYK</sequence>
<dbReference type="InterPro" id="IPR011600">
    <property type="entry name" value="Pept_C14_caspase"/>
</dbReference>
<dbReference type="Pfam" id="PF00656">
    <property type="entry name" value="Peptidase_C14"/>
    <property type="match status" value="1"/>
</dbReference>
<dbReference type="SUPFAM" id="SSF52129">
    <property type="entry name" value="Caspase-like"/>
    <property type="match status" value="1"/>
</dbReference>
<accession>A0ABX0IRA9</accession>
<reference evidence="3 4" key="3">
    <citation type="submission" date="2020-02" db="EMBL/GenBank/DDBJ databases">
        <title>Flavobacterium profundi sp. nov., isolated from a deep-sea seamount.</title>
        <authorList>
            <person name="Zhang D.-C."/>
        </authorList>
    </citation>
    <scope>NUCLEOTIDE SEQUENCE [LARGE SCALE GENOMIC DNA]</scope>
    <source>
        <strain evidence="3 4">EC11</strain>
    </source>
</reference>
<evidence type="ECO:0000313" key="3">
    <source>
        <dbReference type="EMBL" id="NHN26106.1"/>
    </source>
</evidence>
<proteinExistence type="predicted"/>
<evidence type="ECO:0000313" key="4">
    <source>
        <dbReference type="Proteomes" id="UP000817854"/>
    </source>
</evidence>